<name>A0A8H5FS70_9AGAR</name>
<dbReference type="OrthoDB" id="440755at2759"/>
<keyword evidence="3" id="KW-1185">Reference proteome</keyword>
<dbReference type="InterPro" id="IPR036259">
    <property type="entry name" value="MFS_trans_sf"/>
</dbReference>
<reference evidence="2 3" key="1">
    <citation type="journal article" date="2020" name="ISME J.">
        <title>Uncovering the hidden diversity of litter-decomposition mechanisms in mushroom-forming fungi.</title>
        <authorList>
            <person name="Floudas D."/>
            <person name="Bentzer J."/>
            <person name="Ahren D."/>
            <person name="Johansson T."/>
            <person name="Persson P."/>
            <person name="Tunlid A."/>
        </authorList>
    </citation>
    <scope>NUCLEOTIDE SEQUENCE [LARGE SCALE GENOMIC DNA]</scope>
    <source>
        <strain evidence="2 3">CBS 291.85</strain>
    </source>
</reference>
<feature type="transmembrane region" description="Helical" evidence="1">
    <location>
        <begin position="12"/>
        <end position="31"/>
    </location>
</feature>
<dbReference type="AlphaFoldDB" id="A0A8H5FS70"/>
<sequence>MAMYVVKKNSCLGPTAFTSPWVSLVIANLSVGYAVEKFDLKTLLIFGFLVASIGTLPVAFVKPGENFFLSQLEKFVTCHKAIPTDQNGTVVSAVPSMTKSLTGGLVRGFALLKVALSKED</sequence>
<comment type="caution">
    <text evidence="2">The sequence shown here is derived from an EMBL/GenBank/DDBJ whole genome shotgun (WGS) entry which is preliminary data.</text>
</comment>
<proteinExistence type="predicted"/>
<dbReference type="Proteomes" id="UP000559256">
    <property type="component" value="Unassembled WGS sequence"/>
</dbReference>
<accession>A0A8H5FS70</accession>
<evidence type="ECO:0000313" key="3">
    <source>
        <dbReference type="Proteomes" id="UP000559256"/>
    </source>
</evidence>
<dbReference type="EMBL" id="JAACJM010000096">
    <property type="protein sequence ID" value="KAF5347171.1"/>
    <property type="molecule type" value="Genomic_DNA"/>
</dbReference>
<gene>
    <name evidence="2" type="ORF">D9758_011033</name>
</gene>
<evidence type="ECO:0000313" key="2">
    <source>
        <dbReference type="EMBL" id="KAF5347171.1"/>
    </source>
</evidence>
<keyword evidence="1" id="KW-1133">Transmembrane helix</keyword>
<feature type="transmembrane region" description="Helical" evidence="1">
    <location>
        <begin position="43"/>
        <end position="61"/>
    </location>
</feature>
<evidence type="ECO:0000256" key="1">
    <source>
        <dbReference type="SAM" id="Phobius"/>
    </source>
</evidence>
<protein>
    <submittedName>
        <fullName evidence="2">Uncharacterized protein</fullName>
    </submittedName>
</protein>
<keyword evidence="1" id="KW-0812">Transmembrane</keyword>
<keyword evidence="1" id="KW-0472">Membrane</keyword>
<dbReference type="SUPFAM" id="SSF103473">
    <property type="entry name" value="MFS general substrate transporter"/>
    <property type="match status" value="1"/>
</dbReference>
<organism evidence="2 3">
    <name type="scientific">Tetrapyrgos nigripes</name>
    <dbReference type="NCBI Taxonomy" id="182062"/>
    <lineage>
        <taxon>Eukaryota</taxon>
        <taxon>Fungi</taxon>
        <taxon>Dikarya</taxon>
        <taxon>Basidiomycota</taxon>
        <taxon>Agaricomycotina</taxon>
        <taxon>Agaricomycetes</taxon>
        <taxon>Agaricomycetidae</taxon>
        <taxon>Agaricales</taxon>
        <taxon>Marasmiineae</taxon>
        <taxon>Marasmiaceae</taxon>
        <taxon>Tetrapyrgos</taxon>
    </lineage>
</organism>